<feature type="region of interest" description="Disordered" evidence="3">
    <location>
        <begin position="750"/>
        <end position="777"/>
    </location>
</feature>
<dbReference type="SUPFAM" id="SSF48371">
    <property type="entry name" value="ARM repeat"/>
    <property type="match status" value="1"/>
</dbReference>
<dbReference type="SMART" id="SM00025">
    <property type="entry name" value="Pumilio"/>
    <property type="match status" value="8"/>
</dbReference>
<dbReference type="GO" id="GO:0010608">
    <property type="term" value="P:post-transcriptional regulation of gene expression"/>
    <property type="evidence" value="ECO:0007669"/>
    <property type="project" value="TreeGrafter"/>
</dbReference>
<sequence length="777" mass="82761">MTNSGSVHTSPRKDLGAKTLGATIVKKYLASPKEALCVPPSCDSPLNILAEATTPRLSVLCMHQNGSAMEPEGASRMQAQAQLQALRLPHSPQHAQPHAPQHAITYPQHYGGAFDPATPAWHHGQRFGEHTAYPLQGMAPYATSHNLPVPYGYYPQGAPHSQAAVSPTLATHMPQMWHWNGVSMSPVLVMNSQMTYDASMYGGAHGVHGMQAVAGSPPMAPYMGSQGFHPAPRPAPYGGMAVGAALDTPAIAVPAGFTRAANASRLSSSRSGSGSFGSGGSNQVRSWLDHVDSAARAGAGATLPIGGAGGLRRNTAGAADTTRPAPARGGELGRRGSGHRRMRSDDSARGRDFTGRVGDLLEEIKASGRIDLQRLKGAVFDLCRDQHGSRYVQTRLETAPDEEVDWLFREVGGREQLSALAQDPFGNFTLQKLLERGSPQLRAALAAAVAGDVEAHTRHMYGCRVLQKLLEVEPEEGIEEDGRVALVEELRGRVLACVADQNGNHVIQKIIERVPSHRVRFVLDEVLVPGAADTPVTAVTGGPGSELRAGVVPMSRHPYGCRVIQRILEHCTLPDVKESVKLQAQDNALDLARDVYGNYISQHLLIHGSTADRDTMVARVMGCVVELSMHKFSSNLIEKCLLYGSPAQRDAMVAEMLAPPGGNPNPGASDAPADEAAVALNDMVRDQYANFCVGRAIEVCTPERRQQLLDCVRKHLAALKRTPCGKHICARVEKLLDASRLQQLEHSVQAAGAEGGAGPWTPPAAAAQSAAAAPFND</sequence>
<feature type="repeat" description="Pumilio" evidence="2">
    <location>
        <begin position="583"/>
        <end position="618"/>
    </location>
</feature>
<keyword evidence="6" id="KW-1185">Reference proteome</keyword>
<feature type="repeat" description="Pumilio" evidence="2">
    <location>
        <begin position="546"/>
        <end position="581"/>
    </location>
</feature>
<dbReference type="PROSITE" id="PS50302">
    <property type="entry name" value="PUM"/>
    <property type="match status" value="7"/>
</dbReference>
<dbReference type="InterPro" id="IPR033712">
    <property type="entry name" value="Pumilio_RNA-bd"/>
</dbReference>
<dbReference type="CDD" id="cd07920">
    <property type="entry name" value="Pumilio"/>
    <property type="match status" value="1"/>
</dbReference>
<feature type="repeat" description="Pumilio" evidence="2">
    <location>
        <begin position="374"/>
        <end position="409"/>
    </location>
</feature>
<organism evidence="5 6">
    <name type="scientific">Elliptochloris bilobata</name>
    <dbReference type="NCBI Taxonomy" id="381761"/>
    <lineage>
        <taxon>Eukaryota</taxon>
        <taxon>Viridiplantae</taxon>
        <taxon>Chlorophyta</taxon>
        <taxon>core chlorophytes</taxon>
        <taxon>Trebouxiophyceae</taxon>
        <taxon>Trebouxiophyceae incertae sedis</taxon>
        <taxon>Elliptochloris clade</taxon>
        <taxon>Elliptochloris</taxon>
    </lineage>
</organism>
<feature type="repeat" description="Pumilio" evidence="2">
    <location>
        <begin position="489"/>
        <end position="524"/>
    </location>
</feature>
<dbReference type="InterPro" id="IPR016024">
    <property type="entry name" value="ARM-type_fold"/>
</dbReference>
<evidence type="ECO:0000256" key="3">
    <source>
        <dbReference type="SAM" id="MobiDB-lite"/>
    </source>
</evidence>
<reference evidence="5 6" key="1">
    <citation type="journal article" date="2024" name="Nat. Commun.">
        <title>Phylogenomics reveals the evolutionary origins of lichenization in chlorophyte algae.</title>
        <authorList>
            <person name="Puginier C."/>
            <person name="Libourel C."/>
            <person name="Otte J."/>
            <person name="Skaloud P."/>
            <person name="Haon M."/>
            <person name="Grisel S."/>
            <person name="Petersen M."/>
            <person name="Berrin J.G."/>
            <person name="Delaux P.M."/>
            <person name="Dal Grande F."/>
            <person name="Keller J."/>
        </authorList>
    </citation>
    <scope>NUCLEOTIDE SEQUENCE [LARGE SCALE GENOMIC DNA]</scope>
    <source>
        <strain evidence="5 6">SAG 245.80</strain>
    </source>
</reference>
<dbReference type="EMBL" id="JALJOU010000103">
    <property type="protein sequence ID" value="KAK9821328.1"/>
    <property type="molecule type" value="Genomic_DNA"/>
</dbReference>
<dbReference type="AlphaFoldDB" id="A0AAW1QIS4"/>
<dbReference type="GO" id="GO:0005737">
    <property type="term" value="C:cytoplasm"/>
    <property type="evidence" value="ECO:0007669"/>
    <property type="project" value="TreeGrafter"/>
</dbReference>
<feature type="repeat" description="Pumilio" evidence="2">
    <location>
        <begin position="448"/>
        <end position="488"/>
    </location>
</feature>
<evidence type="ECO:0000313" key="6">
    <source>
        <dbReference type="Proteomes" id="UP001445335"/>
    </source>
</evidence>
<dbReference type="PANTHER" id="PTHR12537:SF12">
    <property type="entry name" value="MATERNAL PROTEIN PUMILIO"/>
    <property type="match status" value="1"/>
</dbReference>
<evidence type="ECO:0000256" key="2">
    <source>
        <dbReference type="PROSITE-ProRule" id="PRU00317"/>
    </source>
</evidence>
<dbReference type="Pfam" id="PF22493">
    <property type="entry name" value="PUF_NOP9"/>
    <property type="match status" value="1"/>
</dbReference>
<dbReference type="Pfam" id="PF00806">
    <property type="entry name" value="PUF"/>
    <property type="match status" value="1"/>
</dbReference>
<evidence type="ECO:0000259" key="4">
    <source>
        <dbReference type="PROSITE" id="PS50303"/>
    </source>
</evidence>
<name>A0AAW1QIS4_9CHLO</name>
<dbReference type="PANTHER" id="PTHR12537">
    <property type="entry name" value="RNA BINDING PROTEIN PUMILIO-RELATED"/>
    <property type="match status" value="1"/>
</dbReference>
<comment type="caution">
    <text evidence="5">The sequence shown here is derived from an EMBL/GenBank/DDBJ whole genome shotgun (WGS) entry which is preliminary data.</text>
</comment>
<protein>
    <recommendedName>
        <fullName evidence="4">PUM-HD domain-containing protein</fullName>
    </recommendedName>
</protein>
<evidence type="ECO:0000313" key="5">
    <source>
        <dbReference type="EMBL" id="KAK9821328.1"/>
    </source>
</evidence>
<feature type="repeat" description="Pumilio" evidence="2">
    <location>
        <begin position="410"/>
        <end position="447"/>
    </location>
</feature>
<feature type="region of interest" description="Disordered" evidence="3">
    <location>
        <begin position="301"/>
        <end position="352"/>
    </location>
</feature>
<dbReference type="PROSITE" id="PS50303">
    <property type="entry name" value="PUM_HD"/>
    <property type="match status" value="1"/>
</dbReference>
<dbReference type="GO" id="GO:0003729">
    <property type="term" value="F:mRNA binding"/>
    <property type="evidence" value="ECO:0007669"/>
    <property type="project" value="TreeGrafter"/>
</dbReference>
<feature type="compositionally biased region" description="Low complexity" evidence="3">
    <location>
        <begin position="763"/>
        <end position="777"/>
    </location>
</feature>
<feature type="repeat" description="Pumilio" evidence="2">
    <location>
        <begin position="619"/>
        <end position="654"/>
    </location>
</feature>
<accession>A0AAW1QIS4</accession>
<dbReference type="Gene3D" id="1.25.10.10">
    <property type="entry name" value="Leucine-rich Repeat Variant"/>
    <property type="match status" value="1"/>
</dbReference>
<evidence type="ECO:0000256" key="1">
    <source>
        <dbReference type="ARBA" id="ARBA00022737"/>
    </source>
</evidence>
<dbReference type="Proteomes" id="UP001445335">
    <property type="component" value="Unassembled WGS sequence"/>
</dbReference>
<dbReference type="InterPro" id="IPR033133">
    <property type="entry name" value="PUM-HD"/>
</dbReference>
<feature type="compositionally biased region" description="Basic and acidic residues" evidence="3">
    <location>
        <begin position="343"/>
        <end position="352"/>
    </location>
</feature>
<keyword evidence="1" id="KW-0677">Repeat</keyword>
<proteinExistence type="predicted"/>
<dbReference type="InterPro" id="IPR001313">
    <property type="entry name" value="Pumilio_RNA-bd_rpt"/>
</dbReference>
<feature type="domain" description="PUM-HD" evidence="4">
    <location>
        <begin position="352"/>
        <end position="736"/>
    </location>
</feature>
<gene>
    <name evidence="5" type="ORF">WJX81_005298</name>
</gene>
<dbReference type="InterPro" id="IPR011989">
    <property type="entry name" value="ARM-like"/>
</dbReference>